<keyword evidence="1" id="KW-1133">Transmembrane helix</keyword>
<dbReference type="EMBL" id="CP028488">
    <property type="protein sequence ID" value="AVX40647.1"/>
    <property type="molecule type" value="Genomic_DNA"/>
</dbReference>
<evidence type="ECO:0000313" key="3">
    <source>
        <dbReference type="Proteomes" id="UP000240908"/>
    </source>
</evidence>
<reference evidence="3" key="1">
    <citation type="journal article" date="2018" name="Genome Announc.">
        <title>First complete genome sequence of Yersinia massiliensis.</title>
        <authorList>
            <person name="Thomas M.C."/>
            <person name="Arling V."/>
            <person name="Goji N."/>
            <person name="Janzen T.W."/>
            <person name="Duceppe M.-O."/>
            <person name="Mathews A."/>
            <person name="Carrillo C."/>
            <person name="Amoako K."/>
        </authorList>
    </citation>
    <scope>NUCLEOTIDE SEQUENCE [LARGE SCALE GENOMIC DNA]</scope>
    <source>
        <strain evidence="3">GTA</strain>
        <plasmid evidence="3">unnamed1</plasmid>
    </source>
</reference>
<feature type="transmembrane region" description="Helical" evidence="1">
    <location>
        <begin position="69"/>
        <end position="88"/>
    </location>
</feature>
<keyword evidence="2" id="KW-0614">Plasmid</keyword>
<feature type="transmembrane region" description="Helical" evidence="1">
    <location>
        <begin position="100"/>
        <end position="119"/>
    </location>
</feature>
<gene>
    <name evidence="2" type="ORF">DA391_23515</name>
</gene>
<proteinExistence type="predicted"/>
<evidence type="ECO:0008006" key="4">
    <source>
        <dbReference type="Google" id="ProtNLM"/>
    </source>
</evidence>
<keyword evidence="3" id="KW-1185">Reference proteome</keyword>
<accession>A0ABM6V0I5</accession>
<organism evidence="2 3">
    <name type="scientific">Yersinia massiliensis</name>
    <dbReference type="NCBI Taxonomy" id="419257"/>
    <lineage>
        <taxon>Bacteria</taxon>
        <taxon>Pseudomonadati</taxon>
        <taxon>Pseudomonadota</taxon>
        <taxon>Gammaproteobacteria</taxon>
        <taxon>Enterobacterales</taxon>
        <taxon>Yersiniaceae</taxon>
        <taxon>Yersinia</taxon>
    </lineage>
</organism>
<geneLocation type="plasmid" evidence="2 3">
    <name>unnamed1</name>
</geneLocation>
<dbReference type="RefSeq" id="WP_108088340.1">
    <property type="nucleotide sequence ID" value="NZ_CP028488.1"/>
</dbReference>
<protein>
    <recommendedName>
        <fullName evidence="4">Conjugal transfer protein</fullName>
    </recommendedName>
</protein>
<keyword evidence="1" id="KW-0472">Membrane</keyword>
<keyword evidence="1" id="KW-0812">Transmembrane</keyword>
<evidence type="ECO:0000256" key="1">
    <source>
        <dbReference type="SAM" id="Phobius"/>
    </source>
</evidence>
<name>A0ABM6V0I5_9GAMM</name>
<evidence type="ECO:0000313" key="2">
    <source>
        <dbReference type="EMBL" id="AVX40647.1"/>
    </source>
</evidence>
<sequence>MNARQILKDFPLFISVKAALLAETLRRQYVRIVAGLLAGFLTPLAHADGDLVDMIKAPLDGIYSLKEPIVKASMTLGLILIAVAIGMMASKKNNPQIKGWHILILFAAGGCLIALDQIANRSQKQMGLNPVSVG</sequence>
<feature type="transmembrane region" description="Helical" evidence="1">
    <location>
        <begin position="29"/>
        <end position="49"/>
    </location>
</feature>
<dbReference type="InterPro" id="IPR046638">
    <property type="entry name" value="DUF6750"/>
</dbReference>
<dbReference type="Proteomes" id="UP000240908">
    <property type="component" value="Plasmid unnamed1"/>
</dbReference>
<dbReference type="Pfam" id="PF20535">
    <property type="entry name" value="DUF6750"/>
    <property type="match status" value="1"/>
</dbReference>